<comment type="caution">
    <text evidence="3">The sequence shown here is derived from an EMBL/GenBank/DDBJ whole genome shotgun (WGS) entry which is preliminary data.</text>
</comment>
<dbReference type="PROSITE" id="PS50005">
    <property type="entry name" value="TPR"/>
    <property type="match status" value="2"/>
</dbReference>
<dbReference type="PANTHER" id="PTHR43630:SF2">
    <property type="entry name" value="GLYCOSYLTRANSFERASE"/>
    <property type="match status" value="1"/>
</dbReference>
<protein>
    <submittedName>
        <fullName evidence="3">Glycosyltransferase</fullName>
    </submittedName>
</protein>
<organism evidence="3 4">
    <name type="scientific">Cohnella zeiphila</name>
    <dbReference type="NCBI Taxonomy" id="2761120"/>
    <lineage>
        <taxon>Bacteria</taxon>
        <taxon>Bacillati</taxon>
        <taxon>Bacillota</taxon>
        <taxon>Bacilli</taxon>
        <taxon>Bacillales</taxon>
        <taxon>Paenibacillaceae</taxon>
        <taxon>Cohnella</taxon>
    </lineage>
</organism>
<dbReference type="SMART" id="SM00028">
    <property type="entry name" value="TPR"/>
    <property type="match status" value="3"/>
</dbReference>
<keyword evidence="4" id="KW-1185">Reference proteome</keyword>
<evidence type="ECO:0000313" key="3">
    <source>
        <dbReference type="EMBL" id="MBB6732249.1"/>
    </source>
</evidence>
<feature type="repeat" description="TPR" evidence="1">
    <location>
        <begin position="561"/>
        <end position="594"/>
    </location>
</feature>
<dbReference type="InterPro" id="IPR019734">
    <property type="entry name" value="TPR_rpt"/>
</dbReference>
<name>A0A7X0VVK5_9BACL</name>
<dbReference type="Gene3D" id="1.25.40.10">
    <property type="entry name" value="Tetratricopeptide repeat domain"/>
    <property type="match status" value="1"/>
</dbReference>
<dbReference type="GO" id="GO:0016740">
    <property type="term" value="F:transferase activity"/>
    <property type="evidence" value="ECO:0007669"/>
    <property type="project" value="UniProtKB-KW"/>
</dbReference>
<accession>A0A7X0VVK5</accession>
<sequence>MLISLCMIVRDEEKVLGRCLDSVQGLADEIIIVDTGSQDGTKEIARKYTDHVYDFEWINDFAAARNQSLRHASGDWILVMDADEYVQPGMQDQLRRKLERMKADRPHCFLVKIMNFHGDRGEQLYESTGARLFTNKRGIYYKEPIHEQLECSEGQIQFEMDSFALFHSGYMTDTVMEKGKNERNMKILLDMATESKLQDPFFCFILGNEYANSGSQEQAYEYYKRAMEKAPLTTAWYEHLLDRLCQTALKTRNLKDAEVYIELGKQRWPEQADYHCLEGMLFECLGFYNRALLSFQRCLEIVERCQAKGEKYWVIEERYGGSIPHLTSAEIARKCADLHKMVYHLTAVLKVDRQNFSVLRMLLRTLARHESSDNVLAFMNKLFPISDPKNAFVLLQVAQLEGLAELAVFYWDACKENNVPLKYADELSFHLLEKKEANPKSSQLIDPRLALLASVVYKDSRYCNMAESQNALLNKLAQQLLEERADKVESQPWLADEYALLTQLIVQLLQYGYINEYESLVNRFADEELLHRLAEQLNSLDYADIAIELYSILLDNDLLRGEGYKQLGIYCLVHGNFQQGILFMQKAVELSPSLDMLGLVMENSADQDVSEFVRAFTDWTEKEKITLPLLTGSNSN</sequence>
<keyword evidence="1" id="KW-0802">TPR repeat</keyword>
<evidence type="ECO:0000313" key="4">
    <source>
        <dbReference type="Proteomes" id="UP000564644"/>
    </source>
</evidence>
<evidence type="ECO:0000256" key="1">
    <source>
        <dbReference type="PROSITE-ProRule" id="PRU00339"/>
    </source>
</evidence>
<dbReference type="InterPro" id="IPR011990">
    <property type="entry name" value="TPR-like_helical_dom_sf"/>
</dbReference>
<dbReference type="Pfam" id="PF00535">
    <property type="entry name" value="Glycos_transf_2"/>
    <property type="match status" value="1"/>
</dbReference>
<dbReference type="InterPro" id="IPR029044">
    <property type="entry name" value="Nucleotide-diphossugar_trans"/>
</dbReference>
<dbReference type="Proteomes" id="UP000564644">
    <property type="component" value="Unassembled WGS sequence"/>
</dbReference>
<feature type="repeat" description="TPR" evidence="1">
    <location>
        <begin position="200"/>
        <end position="233"/>
    </location>
</feature>
<reference evidence="3 4" key="1">
    <citation type="submission" date="2020-08" db="EMBL/GenBank/DDBJ databases">
        <title>Cohnella phylogeny.</title>
        <authorList>
            <person name="Dunlap C."/>
        </authorList>
    </citation>
    <scope>NUCLEOTIDE SEQUENCE [LARGE SCALE GENOMIC DNA]</scope>
    <source>
        <strain evidence="3 4">CBP 2801</strain>
    </source>
</reference>
<feature type="domain" description="Glycosyltransferase 2-like" evidence="2">
    <location>
        <begin position="4"/>
        <end position="139"/>
    </location>
</feature>
<dbReference type="AlphaFoldDB" id="A0A7X0VVK5"/>
<evidence type="ECO:0000259" key="2">
    <source>
        <dbReference type="Pfam" id="PF00535"/>
    </source>
</evidence>
<gene>
    <name evidence="3" type="ORF">H7C18_15120</name>
</gene>
<dbReference type="InterPro" id="IPR001173">
    <property type="entry name" value="Glyco_trans_2-like"/>
</dbReference>
<dbReference type="SUPFAM" id="SSF53448">
    <property type="entry name" value="Nucleotide-diphospho-sugar transferases"/>
    <property type="match status" value="1"/>
</dbReference>
<dbReference type="RefSeq" id="WP_185129918.1">
    <property type="nucleotide sequence ID" value="NZ_JACJVO010000018.1"/>
</dbReference>
<dbReference type="SUPFAM" id="SSF48452">
    <property type="entry name" value="TPR-like"/>
    <property type="match status" value="1"/>
</dbReference>
<dbReference type="PANTHER" id="PTHR43630">
    <property type="entry name" value="POLY-BETA-1,6-N-ACETYL-D-GLUCOSAMINE SYNTHASE"/>
    <property type="match status" value="1"/>
</dbReference>
<dbReference type="CDD" id="cd02511">
    <property type="entry name" value="Beta4Glucosyltransferase"/>
    <property type="match status" value="1"/>
</dbReference>
<dbReference type="Gene3D" id="3.90.550.10">
    <property type="entry name" value="Spore Coat Polysaccharide Biosynthesis Protein SpsA, Chain A"/>
    <property type="match status" value="1"/>
</dbReference>
<keyword evidence="3" id="KW-0808">Transferase</keyword>
<proteinExistence type="predicted"/>
<dbReference type="EMBL" id="JACJVO010000018">
    <property type="protein sequence ID" value="MBB6732249.1"/>
    <property type="molecule type" value="Genomic_DNA"/>
</dbReference>